<dbReference type="AlphaFoldDB" id="A0A919SD38"/>
<evidence type="ECO:0000256" key="7">
    <source>
        <dbReference type="ARBA" id="ARBA00022840"/>
    </source>
</evidence>
<evidence type="ECO:0000256" key="2">
    <source>
        <dbReference type="ARBA" id="ARBA00012438"/>
    </source>
</evidence>
<dbReference type="PANTHER" id="PTHR24421:SF10">
    <property type="entry name" value="NITRATE_NITRITE SENSOR PROTEIN NARQ"/>
    <property type="match status" value="1"/>
</dbReference>
<dbReference type="InterPro" id="IPR036890">
    <property type="entry name" value="HATPase_C_sf"/>
</dbReference>
<evidence type="ECO:0000256" key="4">
    <source>
        <dbReference type="ARBA" id="ARBA00022679"/>
    </source>
</evidence>
<keyword evidence="13" id="KW-1185">Reference proteome</keyword>
<evidence type="ECO:0000313" key="13">
    <source>
        <dbReference type="Proteomes" id="UP000681340"/>
    </source>
</evidence>
<feature type="region of interest" description="Disordered" evidence="9">
    <location>
        <begin position="247"/>
        <end position="278"/>
    </location>
</feature>
<dbReference type="SUPFAM" id="SSF55874">
    <property type="entry name" value="ATPase domain of HSP90 chaperone/DNA topoisomerase II/histidine kinase"/>
    <property type="match status" value="1"/>
</dbReference>
<keyword evidence="5" id="KW-0547">Nucleotide-binding</keyword>
<feature type="transmembrane region" description="Helical" evidence="10">
    <location>
        <begin position="12"/>
        <end position="35"/>
    </location>
</feature>
<keyword evidence="10" id="KW-0472">Membrane</keyword>
<keyword evidence="7" id="KW-0067">ATP-binding</keyword>
<dbReference type="GO" id="GO:0046983">
    <property type="term" value="F:protein dimerization activity"/>
    <property type="evidence" value="ECO:0007669"/>
    <property type="project" value="InterPro"/>
</dbReference>
<dbReference type="InterPro" id="IPR050482">
    <property type="entry name" value="Sensor_HK_TwoCompSys"/>
</dbReference>
<evidence type="ECO:0000256" key="1">
    <source>
        <dbReference type="ARBA" id="ARBA00000085"/>
    </source>
</evidence>
<feature type="transmembrane region" description="Helical" evidence="10">
    <location>
        <begin position="105"/>
        <end position="123"/>
    </location>
</feature>
<feature type="region of interest" description="Disordered" evidence="9">
    <location>
        <begin position="428"/>
        <end position="466"/>
    </location>
</feature>
<evidence type="ECO:0000313" key="12">
    <source>
        <dbReference type="EMBL" id="GIM68817.1"/>
    </source>
</evidence>
<name>A0A919SD38_9ACTN</name>
<comment type="caution">
    <text evidence="12">The sequence shown here is derived from an EMBL/GenBank/DDBJ whole genome shotgun (WGS) entry which is preliminary data.</text>
</comment>
<feature type="transmembrane region" description="Helical" evidence="10">
    <location>
        <begin position="129"/>
        <end position="152"/>
    </location>
</feature>
<dbReference type="Gene3D" id="3.30.565.10">
    <property type="entry name" value="Histidine kinase-like ATPase, C-terminal domain"/>
    <property type="match status" value="1"/>
</dbReference>
<dbReference type="PANTHER" id="PTHR24421">
    <property type="entry name" value="NITRATE/NITRITE SENSOR PROTEIN NARX-RELATED"/>
    <property type="match status" value="1"/>
</dbReference>
<protein>
    <recommendedName>
        <fullName evidence="2">histidine kinase</fullName>
        <ecNumber evidence="2">2.7.13.3</ecNumber>
    </recommendedName>
</protein>
<dbReference type="SMART" id="SM00387">
    <property type="entry name" value="HATPase_c"/>
    <property type="match status" value="1"/>
</dbReference>
<dbReference type="Pfam" id="PF07730">
    <property type="entry name" value="HisKA_3"/>
    <property type="match status" value="1"/>
</dbReference>
<dbReference type="GO" id="GO:0016020">
    <property type="term" value="C:membrane"/>
    <property type="evidence" value="ECO:0007669"/>
    <property type="project" value="InterPro"/>
</dbReference>
<dbReference type="EC" id="2.7.13.3" evidence="2"/>
<keyword evidence="10" id="KW-1133">Transmembrane helix</keyword>
<dbReference type="Pfam" id="PF23539">
    <property type="entry name" value="DUF7134"/>
    <property type="match status" value="1"/>
</dbReference>
<dbReference type="Proteomes" id="UP000681340">
    <property type="component" value="Unassembled WGS sequence"/>
</dbReference>
<evidence type="ECO:0000259" key="11">
    <source>
        <dbReference type="SMART" id="SM00387"/>
    </source>
</evidence>
<proteinExistence type="predicted"/>
<keyword evidence="10" id="KW-0812">Transmembrane</keyword>
<keyword evidence="6 12" id="KW-0418">Kinase</keyword>
<evidence type="ECO:0000256" key="6">
    <source>
        <dbReference type="ARBA" id="ARBA00022777"/>
    </source>
</evidence>
<sequence>MKPSIVGDVRRIGAWIRPWLFDGAVAAFVAALTLFEYRLPWSVKICGLAMALVLIWRRHLPLTVLAAVYLLAPLHLLMNSYVRMFDVAVLIAMYSVVLYRPQLRWGVVAGAGAGVAVLVAAFVEHHRSGNFWVVFWVVGAVTVATWVTAYGVRTRRLYVQTLEERAATLERERDHLALLAVAEERAAIAREIHDVVAHSLSVMIVQADAAGYTLEGPDTPAREALAAIAETGREALDDMGRVIQLLRGTPSRAPGDTEGPGDRSGAEPGRSWGIGRDSGDVGAAGGAVAEDDLLDGDETGRRAIGLKEIDGLVARSRLRVVRETVGTPDRLTAAQEVTAYRIIQESLTNTLRHAGTDAAVTVRLAFTPQSVRVEVSDDGGGVRRVANAVPARPGHGLAGMRERVTIHGGDLVAGPRAEGGWRVVATIPRTSRSTMTPTSTAPSSTAPSSTAPMDTASPSTASTKTA</sequence>
<dbReference type="Gene3D" id="1.20.5.1930">
    <property type="match status" value="1"/>
</dbReference>
<gene>
    <name evidence="12" type="ORF">Aau02nite_33380</name>
</gene>
<reference evidence="12" key="1">
    <citation type="submission" date="2021-03" db="EMBL/GenBank/DDBJ databases">
        <title>Whole genome shotgun sequence of Actinoplanes auranticolor NBRC 12245.</title>
        <authorList>
            <person name="Komaki H."/>
            <person name="Tamura T."/>
        </authorList>
    </citation>
    <scope>NUCLEOTIDE SEQUENCE</scope>
    <source>
        <strain evidence="12">NBRC 12245</strain>
    </source>
</reference>
<evidence type="ECO:0000256" key="5">
    <source>
        <dbReference type="ARBA" id="ARBA00022741"/>
    </source>
</evidence>
<organism evidence="12 13">
    <name type="scientific">Actinoplanes auranticolor</name>
    <dbReference type="NCBI Taxonomy" id="47988"/>
    <lineage>
        <taxon>Bacteria</taxon>
        <taxon>Bacillati</taxon>
        <taxon>Actinomycetota</taxon>
        <taxon>Actinomycetes</taxon>
        <taxon>Micromonosporales</taxon>
        <taxon>Micromonosporaceae</taxon>
        <taxon>Actinoplanes</taxon>
    </lineage>
</organism>
<evidence type="ECO:0000256" key="9">
    <source>
        <dbReference type="SAM" id="MobiDB-lite"/>
    </source>
</evidence>
<dbReference type="CDD" id="cd16917">
    <property type="entry name" value="HATPase_UhpB-NarQ-NarX-like"/>
    <property type="match status" value="1"/>
</dbReference>
<dbReference type="InterPro" id="IPR003594">
    <property type="entry name" value="HATPase_dom"/>
</dbReference>
<accession>A0A919SD38</accession>
<dbReference type="InterPro" id="IPR011712">
    <property type="entry name" value="Sig_transdc_His_kin_sub3_dim/P"/>
</dbReference>
<keyword evidence="4" id="KW-0808">Transferase</keyword>
<evidence type="ECO:0000256" key="8">
    <source>
        <dbReference type="ARBA" id="ARBA00023012"/>
    </source>
</evidence>
<dbReference type="Pfam" id="PF02518">
    <property type="entry name" value="HATPase_c"/>
    <property type="match status" value="1"/>
</dbReference>
<dbReference type="GO" id="GO:0005524">
    <property type="term" value="F:ATP binding"/>
    <property type="evidence" value="ECO:0007669"/>
    <property type="project" value="UniProtKB-KW"/>
</dbReference>
<feature type="domain" description="Histidine kinase/HSP90-like ATPase" evidence="11">
    <location>
        <begin position="334"/>
        <end position="431"/>
    </location>
</feature>
<dbReference type="GO" id="GO:0000155">
    <property type="term" value="F:phosphorelay sensor kinase activity"/>
    <property type="evidence" value="ECO:0007669"/>
    <property type="project" value="InterPro"/>
</dbReference>
<comment type="catalytic activity">
    <reaction evidence="1">
        <text>ATP + protein L-histidine = ADP + protein N-phospho-L-histidine.</text>
        <dbReference type="EC" id="2.7.13.3"/>
    </reaction>
</comment>
<keyword evidence="3" id="KW-0597">Phosphoprotein</keyword>
<evidence type="ECO:0000256" key="10">
    <source>
        <dbReference type="SAM" id="Phobius"/>
    </source>
</evidence>
<keyword evidence="8" id="KW-0902">Two-component regulatory system</keyword>
<evidence type="ECO:0000256" key="3">
    <source>
        <dbReference type="ARBA" id="ARBA00022553"/>
    </source>
</evidence>
<dbReference type="InterPro" id="IPR055558">
    <property type="entry name" value="DUF7134"/>
</dbReference>
<dbReference type="EMBL" id="BOQL01000026">
    <property type="protein sequence ID" value="GIM68817.1"/>
    <property type="molecule type" value="Genomic_DNA"/>
</dbReference>